<dbReference type="RefSeq" id="WP_279572509.1">
    <property type="nucleotide sequence ID" value="NZ_LWID01000001.1"/>
</dbReference>
<evidence type="ECO:0000313" key="3">
    <source>
        <dbReference type="EMBL" id="MDG6895072.1"/>
    </source>
</evidence>
<accession>A0A9X4PB84</accession>
<gene>
    <name evidence="3" type="ORF">A6A20_05380</name>
</gene>
<proteinExistence type="predicted"/>
<dbReference type="Pfam" id="PF02316">
    <property type="entry name" value="HTH_Tnp_Mu_1"/>
    <property type="match status" value="1"/>
</dbReference>
<dbReference type="InterPro" id="IPR009004">
    <property type="entry name" value="Transposase_Mu_C"/>
</dbReference>
<dbReference type="SUPFAM" id="SSF50610">
    <property type="entry name" value="mu transposase, C-terminal domain"/>
    <property type="match status" value="1"/>
</dbReference>
<organism evidence="3 4">
    <name type="scientific">Volucribacter amazonae</name>
    <dbReference type="NCBI Taxonomy" id="256731"/>
    <lineage>
        <taxon>Bacteria</taxon>
        <taxon>Pseudomonadati</taxon>
        <taxon>Pseudomonadota</taxon>
        <taxon>Gammaproteobacteria</taxon>
        <taxon>Pasteurellales</taxon>
        <taxon>Pasteurellaceae</taxon>
        <taxon>Volucribacter</taxon>
    </lineage>
</organism>
<dbReference type="GO" id="GO:0015074">
    <property type="term" value="P:DNA integration"/>
    <property type="evidence" value="ECO:0007669"/>
    <property type="project" value="InterPro"/>
</dbReference>
<feature type="domain" description="Integrase catalytic" evidence="1">
    <location>
        <begin position="280"/>
        <end position="494"/>
    </location>
</feature>
<dbReference type="InterPro" id="IPR036388">
    <property type="entry name" value="WH-like_DNA-bd_sf"/>
</dbReference>
<feature type="domain" description="HTH Mu-type" evidence="2">
    <location>
        <begin position="8"/>
        <end position="74"/>
    </location>
</feature>
<dbReference type="PROSITE" id="PS50994">
    <property type="entry name" value="INTEGRASE"/>
    <property type="match status" value="1"/>
</dbReference>
<protein>
    <submittedName>
        <fullName evidence="3">Transposase</fullName>
    </submittedName>
</protein>
<dbReference type="Gene3D" id="1.10.10.10">
    <property type="entry name" value="Winged helix-like DNA-binding domain superfamily/Winged helix DNA-binding domain"/>
    <property type="match status" value="1"/>
</dbReference>
<dbReference type="InterPro" id="IPR012337">
    <property type="entry name" value="RNaseH-like_sf"/>
</dbReference>
<evidence type="ECO:0000259" key="1">
    <source>
        <dbReference type="PROSITE" id="PS50994"/>
    </source>
</evidence>
<keyword evidence="4" id="KW-1185">Reference proteome</keyword>
<evidence type="ECO:0000313" key="4">
    <source>
        <dbReference type="Proteomes" id="UP001155500"/>
    </source>
</evidence>
<dbReference type="Gene3D" id="2.30.30.130">
    <property type="entry name" value="Transposase, Mu, C-terminal"/>
    <property type="match status" value="1"/>
</dbReference>
<dbReference type="Pfam" id="PF09299">
    <property type="entry name" value="Mu-transpos_C"/>
    <property type="match status" value="1"/>
</dbReference>
<comment type="caution">
    <text evidence="3">The sequence shown here is derived from an EMBL/GenBank/DDBJ whole genome shotgun (WGS) entry which is preliminary data.</text>
</comment>
<dbReference type="PROSITE" id="PS51702">
    <property type="entry name" value="HTH_MU"/>
    <property type="match status" value="1"/>
</dbReference>
<evidence type="ECO:0000259" key="2">
    <source>
        <dbReference type="PROSITE" id="PS51702"/>
    </source>
</evidence>
<dbReference type="EMBL" id="LWID01000001">
    <property type="protein sequence ID" value="MDG6895072.1"/>
    <property type="molecule type" value="Genomic_DNA"/>
</dbReference>
<dbReference type="InterPro" id="IPR015378">
    <property type="entry name" value="Transposase-like_Mu_C"/>
</dbReference>
<dbReference type="InterPro" id="IPR003314">
    <property type="entry name" value="Mu-type_HTH"/>
</dbReference>
<dbReference type="Proteomes" id="UP001155500">
    <property type="component" value="Unassembled WGS sequence"/>
</dbReference>
<dbReference type="SUPFAM" id="SSF46955">
    <property type="entry name" value="Putative DNA-binding domain"/>
    <property type="match status" value="1"/>
</dbReference>
<dbReference type="InterPro" id="IPR009061">
    <property type="entry name" value="DNA-bd_dom_put_sf"/>
</dbReference>
<dbReference type="InterPro" id="IPR001584">
    <property type="entry name" value="Integrase_cat-core"/>
</dbReference>
<name>A0A9X4PB84_9PAST</name>
<sequence>MSQKSLKTHYSAKELLEFSLSDLPKSVQGIIYQAKKQLWKTQKRKGKGGGVEYALSSLPTELQKEILDKVSKSVVQSKPNSQQIIKQINLDELTTNQRQIADARMALVAYVQQLEQALPRYKAIRMLCDNAKKGELPNEVMQLVHIANAKNGKGCGRVLSERTLNQWVLDYKKCNSPAERLKALAPAKRMAKKAEDIAWLSDFLACYRTTKGVSIAEAYQQFCHTWQQAYVDQPLMLKRCPSLGVVRRAMDKLPTHIKEIGRKTGAELRALNTYVKRDWSVLRANDVWVGDGHSMKMKVQHPDHGRPFIPELTLVMDAASRFIVGWSVSLSENCIAVADAIRNGVENHGIPAIYYSDNGGGEKNWTLDADITGILPRLGINHQTGIPGNPQGRGIIERVNQTLALRIARQFETYHGTGADRETVRKTHTAVLSLDKALRKGNSELTDKQRWAIGKLPTWKQFIDAVEAGVNWYNNEHIHREIGTTPAMKRKALLNDDDIVYITPIEARDMFRPQVLRVAQRGWVSLFNNDYFSQKLLDVDGEKVAVSFDIHQAETVIIRTLEGSYLCEAQWNGNKREAFPLSFVEKTRQERQQRRAKIKQEQLQAINDELNPVIQINPNSNLLHQLATKQVIPQKSKIAILPSELQHKGK</sequence>
<dbReference type="Gene3D" id="3.30.420.10">
    <property type="entry name" value="Ribonuclease H-like superfamily/Ribonuclease H"/>
    <property type="match status" value="1"/>
</dbReference>
<dbReference type="AlphaFoldDB" id="A0A9X4PB84"/>
<dbReference type="SUPFAM" id="SSF53098">
    <property type="entry name" value="Ribonuclease H-like"/>
    <property type="match status" value="1"/>
</dbReference>
<reference evidence="3" key="1">
    <citation type="submission" date="2016-03" db="EMBL/GenBank/DDBJ databases">
        <title>Co-evolution between Pasteurellaceae and their hosts.</title>
        <authorList>
            <person name="Hansen M.J."/>
            <person name="Bojesen A.M."/>
            <person name="Planet P."/>
        </authorList>
    </citation>
    <scope>NUCLEOTIDE SEQUENCE</scope>
    <source>
        <strain evidence="3">146/S8/89</strain>
    </source>
</reference>
<dbReference type="InterPro" id="IPR036397">
    <property type="entry name" value="RNaseH_sf"/>
</dbReference>
<dbReference type="GO" id="GO:0003677">
    <property type="term" value="F:DNA binding"/>
    <property type="evidence" value="ECO:0007669"/>
    <property type="project" value="InterPro"/>
</dbReference>